<gene>
    <name evidence="1" type="ORF">SAMN06265222_1272</name>
</gene>
<evidence type="ECO:0000313" key="2">
    <source>
        <dbReference type="Proteomes" id="UP001158067"/>
    </source>
</evidence>
<protein>
    <submittedName>
        <fullName evidence="1">Uncharacterized protein</fullName>
    </submittedName>
</protein>
<reference evidence="1 2" key="1">
    <citation type="submission" date="2017-05" db="EMBL/GenBank/DDBJ databases">
        <authorList>
            <person name="Varghese N."/>
            <person name="Submissions S."/>
        </authorList>
    </citation>
    <scope>NUCLEOTIDE SEQUENCE [LARGE SCALE GENOMIC DNA]</scope>
    <source>
        <strain evidence="1 2">DSM 25457</strain>
    </source>
</reference>
<accession>A0ABY1QRW8</accession>
<name>A0ABY1QRW8_9BACT</name>
<dbReference type="EMBL" id="FXUG01000027">
    <property type="protein sequence ID" value="SMP78614.1"/>
    <property type="molecule type" value="Genomic_DNA"/>
</dbReference>
<sequence>MTPFPFSWLLNDPLPLFLAEEVRESVVRGRPYGDLEWQSELASVRACGQQHVLVVAPVRSLK</sequence>
<evidence type="ECO:0000313" key="1">
    <source>
        <dbReference type="EMBL" id="SMP78614.1"/>
    </source>
</evidence>
<comment type="caution">
    <text evidence="1">The sequence shown here is derived from an EMBL/GenBank/DDBJ whole genome shotgun (WGS) entry which is preliminary data.</text>
</comment>
<dbReference type="Proteomes" id="UP001158067">
    <property type="component" value="Unassembled WGS sequence"/>
</dbReference>
<proteinExistence type="predicted"/>
<organism evidence="1 2">
    <name type="scientific">Neorhodopirellula lusitana</name>
    <dbReference type="NCBI Taxonomy" id="445327"/>
    <lineage>
        <taxon>Bacteria</taxon>
        <taxon>Pseudomonadati</taxon>
        <taxon>Planctomycetota</taxon>
        <taxon>Planctomycetia</taxon>
        <taxon>Pirellulales</taxon>
        <taxon>Pirellulaceae</taxon>
        <taxon>Neorhodopirellula</taxon>
    </lineage>
</organism>
<keyword evidence="2" id="KW-1185">Reference proteome</keyword>